<protein>
    <submittedName>
        <fullName evidence="1">Uncharacterized protein</fullName>
    </submittedName>
</protein>
<sequence length="82" mass="9602">MSSNLREIERDLSGLSLEELEWLLERIQKQMKEKQQTSDIFINMKYMQEQLAAMAMDSDIQTEISNTNQEFIVTEMDGLSQP</sequence>
<gene>
    <name evidence="1" type="ORF">A2T98_11410</name>
</gene>
<dbReference type="Proteomes" id="UP000076555">
    <property type="component" value="Unassembled WGS sequence"/>
</dbReference>
<name>A0A166JGW1_NODSP</name>
<dbReference type="OrthoDB" id="573956at2"/>
<reference evidence="1 2" key="1">
    <citation type="submission" date="2016-04" db="EMBL/GenBank/DDBJ databases">
        <title>Draft Genome Assembly of the Bloom-forming Cyanobacterium Nodularia spumigena Strain CENA596 in Shrimp Production Ponds.</title>
        <authorList>
            <person name="Popin R.V."/>
            <person name="Rigonato J."/>
            <person name="Abreu V.A."/>
            <person name="Andreote A.P."/>
            <person name="Silveira S.B."/>
            <person name="Odebrecht C."/>
            <person name="Fiore M.F."/>
        </authorList>
    </citation>
    <scope>NUCLEOTIDE SEQUENCE [LARGE SCALE GENOMIC DNA]</scope>
    <source>
        <strain evidence="1 2">CENA596</strain>
    </source>
</reference>
<dbReference type="AlphaFoldDB" id="A0A166JGW1"/>
<proteinExistence type="predicted"/>
<accession>A0A166JGW1</accession>
<evidence type="ECO:0000313" key="1">
    <source>
        <dbReference type="EMBL" id="KZL49696.1"/>
    </source>
</evidence>
<comment type="caution">
    <text evidence="1">The sequence shown here is derived from an EMBL/GenBank/DDBJ whole genome shotgun (WGS) entry which is preliminary data.</text>
</comment>
<dbReference type="EMBL" id="LWAJ01000140">
    <property type="protein sequence ID" value="KZL49696.1"/>
    <property type="molecule type" value="Genomic_DNA"/>
</dbReference>
<evidence type="ECO:0000313" key="2">
    <source>
        <dbReference type="Proteomes" id="UP000076555"/>
    </source>
</evidence>
<organism evidence="1 2">
    <name type="scientific">Nodularia spumigena CENA596</name>
    <dbReference type="NCBI Taxonomy" id="1819295"/>
    <lineage>
        <taxon>Bacteria</taxon>
        <taxon>Bacillati</taxon>
        <taxon>Cyanobacteriota</taxon>
        <taxon>Cyanophyceae</taxon>
        <taxon>Nostocales</taxon>
        <taxon>Nodulariaceae</taxon>
        <taxon>Nodularia</taxon>
    </lineage>
</organism>